<organism evidence="1 2">
    <name type="scientific">Lipomyces orientalis</name>
    <dbReference type="NCBI Taxonomy" id="1233043"/>
    <lineage>
        <taxon>Eukaryota</taxon>
        <taxon>Fungi</taxon>
        <taxon>Dikarya</taxon>
        <taxon>Ascomycota</taxon>
        <taxon>Saccharomycotina</taxon>
        <taxon>Lipomycetes</taxon>
        <taxon>Lipomycetales</taxon>
        <taxon>Lipomycetaceae</taxon>
        <taxon>Lipomyces</taxon>
    </lineage>
</organism>
<dbReference type="EMBL" id="MU970331">
    <property type="protein sequence ID" value="KAK9318758.1"/>
    <property type="molecule type" value="Genomic_DNA"/>
</dbReference>
<keyword evidence="2" id="KW-1185">Reference proteome</keyword>
<evidence type="ECO:0000313" key="2">
    <source>
        <dbReference type="Proteomes" id="UP001489719"/>
    </source>
</evidence>
<protein>
    <submittedName>
        <fullName evidence="1">Uncharacterized protein</fullName>
    </submittedName>
</protein>
<sequence>MSQRAESTHSRSLRRQSQSSGLEGQRSRKGCSTCRKRKIKCDEARPECGQCVKTGRPCHIVDSVFRQHAYSFLSASQSIEAEKSHTGRSLDEAHNELSKDNQTKEVAVARGPEFPEQVVFVVEPVTRTNESEAPEDCPPLLSQHGQPDAAPRTTEIRSLQNGFSEKRDDATTFARLPPTVIHAVADPVATSYLGNDFDRSENYSENRSESYSEGRQPAAHTTSHQIGWPEDSLSDRREMAFFLRHFSEGAGQWMDLVSVTQRYFTQQVCSLSRISPLVRYSACALAAKQLGQMKDPESKIRQTSSHKLMMTTFAESKLDFLWFGAKYYEKAIRLLMRQISCNDPSTLQQSEIAIYQSVSPPNQEVHSNDDENAFRTFRILAACMLCQYEDLSATMRAWSGHLDGIFRLLRPYLNSKALLQSSLHIPDPLTLLNTSFWYFVLNDMLEAYVLRKRTRVDAEDLLLWRKMGIPLDEKGLLVIDQSLEPNPEAIFFRALIRLMCRLVNHVAGNVTQWTLIDEEFNQWYDMLPTCFTAAVIWPEDDEADRAQNAPALDLASRESWFGTDICAVAMMFYHMSRMLLLINRPMEIFFRMRSPNHSDLLLAYQDLRQELRRCAMEIIPIALGMPNDTVRKYMLQPLYISGRCLENVGEREWLLRMLLQMSDDLGLATDYRANDLMQEWGIPSESHEMRGD</sequence>
<name>A0ACC3TF62_9ASCO</name>
<reference evidence="2" key="1">
    <citation type="journal article" date="2024" name="Front. Bioeng. Biotechnol.">
        <title>Genome-scale model development and genomic sequencing of the oleaginous clade Lipomyces.</title>
        <authorList>
            <person name="Czajka J.J."/>
            <person name="Han Y."/>
            <person name="Kim J."/>
            <person name="Mondo S.J."/>
            <person name="Hofstad B.A."/>
            <person name="Robles A."/>
            <person name="Haridas S."/>
            <person name="Riley R."/>
            <person name="LaButti K."/>
            <person name="Pangilinan J."/>
            <person name="Andreopoulos W."/>
            <person name="Lipzen A."/>
            <person name="Yan J."/>
            <person name="Wang M."/>
            <person name="Ng V."/>
            <person name="Grigoriev I.V."/>
            <person name="Spatafora J.W."/>
            <person name="Magnuson J.K."/>
            <person name="Baker S.E."/>
            <person name="Pomraning K.R."/>
        </authorList>
    </citation>
    <scope>NUCLEOTIDE SEQUENCE [LARGE SCALE GENOMIC DNA]</scope>
    <source>
        <strain evidence="2">CBS 10300</strain>
    </source>
</reference>
<evidence type="ECO:0000313" key="1">
    <source>
        <dbReference type="EMBL" id="KAK9318758.1"/>
    </source>
</evidence>
<accession>A0ACC3TF62</accession>
<proteinExistence type="predicted"/>
<gene>
    <name evidence="1" type="ORF">V1517DRAFT_334700</name>
</gene>
<comment type="caution">
    <text evidence="1">The sequence shown here is derived from an EMBL/GenBank/DDBJ whole genome shotgun (WGS) entry which is preliminary data.</text>
</comment>
<dbReference type="Proteomes" id="UP001489719">
    <property type="component" value="Unassembled WGS sequence"/>
</dbReference>